<feature type="transmembrane region" description="Helical" evidence="2">
    <location>
        <begin position="23"/>
        <end position="46"/>
    </location>
</feature>
<dbReference type="AlphaFoldDB" id="A0A1D2M709"/>
<protein>
    <submittedName>
        <fullName evidence="3">Uncharacterized protein</fullName>
    </submittedName>
</protein>
<feature type="transmembrane region" description="Helical" evidence="2">
    <location>
        <begin position="108"/>
        <end position="127"/>
    </location>
</feature>
<keyword evidence="2" id="KW-0472">Membrane</keyword>
<feature type="region of interest" description="Disordered" evidence="1">
    <location>
        <begin position="194"/>
        <end position="215"/>
    </location>
</feature>
<evidence type="ECO:0000256" key="1">
    <source>
        <dbReference type="SAM" id="MobiDB-lite"/>
    </source>
</evidence>
<comment type="caution">
    <text evidence="3">The sequence shown here is derived from an EMBL/GenBank/DDBJ whole genome shotgun (WGS) entry which is preliminary data.</text>
</comment>
<organism evidence="3 4">
    <name type="scientific">Orchesella cincta</name>
    <name type="common">Springtail</name>
    <name type="synonym">Podura cincta</name>
    <dbReference type="NCBI Taxonomy" id="48709"/>
    <lineage>
        <taxon>Eukaryota</taxon>
        <taxon>Metazoa</taxon>
        <taxon>Ecdysozoa</taxon>
        <taxon>Arthropoda</taxon>
        <taxon>Hexapoda</taxon>
        <taxon>Collembola</taxon>
        <taxon>Entomobryomorpha</taxon>
        <taxon>Entomobryoidea</taxon>
        <taxon>Orchesellidae</taxon>
        <taxon>Orchesellinae</taxon>
        <taxon>Orchesella</taxon>
    </lineage>
</organism>
<evidence type="ECO:0000313" key="3">
    <source>
        <dbReference type="EMBL" id="ODM88755.1"/>
    </source>
</evidence>
<accession>A0A1D2M709</accession>
<proteinExistence type="predicted"/>
<feature type="transmembrane region" description="Helical" evidence="2">
    <location>
        <begin position="147"/>
        <end position="168"/>
    </location>
</feature>
<gene>
    <name evidence="3" type="ORF">Ocin01_17928</name>
</gene>
<evidence type="ECO:0000256" key="2">
    <source>
        <dbReference type="SAM" id="Phobius"/>
    </source>
</evidence>
<sequence length="215" mass="24627">MAKKNCFCCDFNPCPCMSLQKGAISAAITLAVLKVISIIVVCVFVVELDQYLKDEKDKHSGGSVSTEPSVEEMYAPVRKPICCFPRSCRPWNRFGYVIVDLGSAKNTWVHIIWTIGTMACLFIYFFLYGFEFFGTTKKQHMFTSYTIGIYIWKWVEYVIIFYCSLVVGEFRRQLLKERQQQTLEASRVYQVQAEAPAQDQPGDQSINAESQIMNP</sequence>
<keyword evidence="2" id="KW-0812">Transmembrane</keyword>
<feature type="compositionally biased region" description="Polar residues" evidence="1">
    <location>
        <begin position="201"/>
        <end position="215"/>
    </location>
</feature>
<reference evidence="3 4" key="1">
    <citation type="journal article" date="2016" name="Genome Biol. Evol.">
        <title>Gene Family Evolution Reflects Adaptation to Soil Environmental Stressors in the Genome of the Collembolan Orchesella cincta.</title>
        <authorList>
            <person name="Faddeeva-Vakhrusheva A."/>
            <person name="Derks M.F."/>
            <person name="Anvar S.Y."/>
            <person name="Agamennone V."/>
            <person name="Suring W."/>
            <person name="Smit S."/>
            <person name="van Straalen N.M."/>
            <person name="Roelofs D."/>
        </authorList>
    </citation>
    <scope>NUCLEOTIDE SEQUENCE [LARGE SCALE GENOMIC DNA]</scope>
    <source>
        <tissue evidence="3">Mixed pool</tissue>
    </source>
</reference>
<keyword evidence="4" id="KW-1185">Reference proteome</keyword>
<name>A0A1D2M709_ORCCI</name>
<dbReference type="Proteomes" id="UP000094527">
    <property type="component" value="Unassembled WGS sequence"/>
</dbReference>
<evidence type="ECO:0000313" key="4">
    <source>
        <dbReference type="Proteomes" id="UP000094527"/>
    </source>
</evidence>
<dbReference type="EMBL" id="LJIJ01003236">
    <property type="protein sequence ID" value="ODM88755.1"/>
    <property type="molecule type" value="Genomic_DNA"/>
</dbReference>
<keyword evidence="2" id="KW-1133">Transmembrane helix</keyword>